<evidence type="ECO:0000256" key="1">
    <source>
        <dbReference type="SAM" id="Phobius"/>
    </source>
</evidence>
<dbReference type="RefSeq" id="WP_134084916.1">
    <property type="nucleotide sequence ID" value="NZ_SOQX01000007.1"/>
</dbReference>
<gene>
    <name evidence="2" type="ORF">EDC23_2448</name>
</gene>
<protein>
    <submittedName>
        <fullName evidence="2">Uncharacterized protein</fullName>
    </submittedName>
</protein>
<organism evidence="2 3">
    <name type="scientific">Thiohalophilus thiocyanatoxydans</name>
    <dbReference type="NCBI Taxonomy" id="381308"/>
    <lineage>
        <taxon>Bacteria</taxon>
        <taxon>Pseudomonadati</taxon>
        <taxon>Pseudomonadota</taxon>
        <taxon>Gammaproteobacteria</taxon>
        <taxon>Thiohalomonadales</taxon>
        <taxon>Thiohalophilaceae</taxon>
        <taxon>Thiohalophilus</taxon>
    </lineage>
</organism>
<evidence type="ECO:0000313" key="2">
    <source>
        <dbReference type="EMBL" id="TDX99661.1"/>
    </source>
</evidence>
<dbReference type="AlphaFoldDB" id="A0A4R8IGG1"/>
<reference evidence="2 3" key="1">
    <citation type="submission" date="2019-03" db="EMBL/GenBank/DDBJ databases">
        <title>Genomic Encyclopedia of Type Strains, Phase IV (KMG-IV): sequencing the most valuable type-strain genomes for metagenomic binning, comparative biology and taxonomic classification.</title>
        <authorList>
            <person name="Goeker M."/>
        </authorList>
    </citation>
    <scope>NUCLEOTIDE SEQUENCE [LARGE SCALE GENOMIC DNA]</scope>
    <source>
        <strain evidence="2 3">DSM 16326</strain>
    </source>
</reference>
<keyword evidence="1" id="KW-0472">Membrane</keyword>
<sequence>MSDNKLLASVALFSELYDNNKDIYDVIAELLKAVFVLEKKWEFNASEATQYLEDVFGFHIPEAVVKTTLRNRLKRDYKVLDEKDGGYYVIDEDLKKSNPLSGQLSSAKGVQKKIVEGLVDFIEKRLHQSLADVEKQDIENEFCDYLLDNSSRQRYSDLISSYIIANKDQSDFTKNLNAIREGLVIYDGIRYSPNLADIGTWKKDITIYLDTEHLFNVAGYNGELYKNLFGEFYGLVKEVNQKKNGKISLEYFDECESEVHNIFHVCELIVDGKVRPDPSKTAIQNILNGSGTKSDIATKKAKLFSLLEKKRIFKVNRDDFYDEYQYVVEGGELIQSLKKEAEENNRQFDEEKCKNALKLFTKINALRKGENKRSFEDIGHILMTGNSVTQYLAFHPKIRENDGSIPYATDIDFITNRLWFKLNKGLSNDSKIPLSFDVVIKAQVVLASHINSSVSEKFDQLKEQYDQRKLSAEEAEYLHKELRSKSATPEEITATDIDDALSFLGNKEIESHIREKSLLEKKAYEGEKAIKELQSIKENERSALVIKKQRNIMILFWCLAILLVSIIIGLYGVVVYLLIEIQGGNKNVLAVLGVFISFFAATSPIAYSKKIIAYLMDKYRSMIASARKVAER</sequence>
<keyword evidence="1" id="KW-1133">Transmembrane helix</keyword>
<feature type="transmembrane region" description="Helical" evidence="1">
    <location>
        <begin position="588"/>
        <end position="607"/>
    </location>
</feature>
<comment type="caution">
    <text evidence="2">The sequence shown here is derived from an EMBL/GenBank/DDBJ whole genome shotgun (WGS) entry which is preliminary data.</text>
</comment>
<keyword evidence="3" id="KW-1185">Reference proteome</keyword>
<feature type="transmembrane region" description="Helical" evidence="1">
    <location>
        <begin position="554"/>
        <end position="579"/>
    </location>
</feature>
<dbReference type="EMBL" id="SOQX01000007">
    <property type="protein sequence ID" value="TDX99661.1"/>
    <property type="molecule type" value="Genomic_DNA"/>
</dbReference>
<dbReference type="Proteomes" id="UP000294914">
    <property type="component" value="Unassembled WGS sequence"/>
</dbReference>
<evidence type="ECO:0000313" key="3">
    <source>
        <dbReference type="Proteomes" id="UP000294914"/>
    </source>
</evidence>
<name>A0A4R8IGG1_9GAMM</name>
<dbReference type="OrthoDB" id="7058283at2"/>
<keyword evidence="1" id="KW-0812">Transmembrane</keyword>
<proteinExistence type="predicted"/>
<accession>A0A4R8IGG1</accession>